<dbReference type="GeneID" id="19302654"/>
<dbReference type="AlphaFoldDB" id="S7RAF4"/>
<evidence type="ECO:0000313" key="3">
    <source>
        <dbReference type="Proteomes" id="UP000030669"/>
    </source>
</evidence>
<accession>S7RAF4</accession>
<evidence type="ECO:0000256" key="1">
    <source>
        <dbReference type="SAM" id="MobiDB-lite"/>
    </source>
</evidence>
<protein>
    <submittedName>
        <fullName evidence="2">Uncharacterized protein</fullName>
    </submittedName>
</protein>
<organism evidence="2 3">
    <name type="scientific">Gloeophyllum trabeum (strain ATCC 11539 / FP-39264 / Madison 617)</name>
    <name type="common">Brown rot fungus</name>
    <dbReference type="NCBI Taxonomy" id="670483"/>
    <lineage>
        <taxon>Eukaryota</taxon>
        <taxon>Fungi</taxon>
        <taxon>Dikarya</taxon>
        <taxon>Basidiomycota</taxon>
        <taxon>Agaricomycotina</taxon>
        <taxon>Agaricomycetes</taxon>
        <taxon>Gloeophyllales</taxon>
        <taxon>Gloeophyllaceae</taxon>
        <taxon>Gloeophyllum</taxon>
    </lineage>
</organism>
<dbReference type="KEGG" id="gtr:GLOTRDRAFT_133121"/>
<evidence type="ECO:0000313" key="2">
    <source>
        <dbReference type="EMBL" id="EPQ51240.1"/>
    </source>
</evidence>
<feature type="region of interest" description="Disordered" evidence="1">
    <location>
        <begin position="1"/>
        <end position="82"/>
    </location>
</feature>
<keyword evidence="3" id="KW-1185">Reference proteome</keyword>
<dbReference type="Proteomes" id="UP000030669">
    <property type="component" value="Unassembled WGS sequence"/>
</dbReference>
<feature type="compositionally biased region" description="Polar residues" evidence="1">
    <location>
        <begin position="71"/>
        <end position="80"/>
    </location>
</feature>
<dbReference type="HOGENOM" id="CLU_1384298_0_0_1"/>
<feature type="compositionally biased region" description="Polar residues" evidence="1">
    <location>
        <begin position="1"/>
        <end position="17"/>
    </location>
</feature>
<name>S7RAF4_GLOTA</name>
<sequence>MAGTQRTGDTGCTQSESPRGHDIACGAGGGLRAAGSSSCPAAQRHYHRASRLARVAGGQQPGKRSPGAHTCPTSVLSASSEDGARASIYAPSFRVGAATDPSGGRTDGRVTHPAVGQGSSFTTGGRAAVEPATNAGDGTVKVVETKPGKSITMRYKGQAKYEAMRCTPDEMKDTTLSFATSSFDSLISRSFFSPRSL</sequence>
<gene>
    <name evidence="2" type="ORF">GLOTRDRAFT_133121</name>
</gene>
<reference evidence="2 3" key="1">
    <citation type="journal article" date="2012" name="Science">
        <title>The Paleozoic origin of enzymatic lignin decomposition reconstructed from 31 fungal genomes.</title>
        <authorList>
            <person name="Floudas D."/>
            <person name="Binder M."/>
            <person name="Riley R."/>
            <person name="Barry K."/>
            <person name="Blanchette R.A."/>
            <person name="Henrissat B."/>
            <person name="Martinez A.T."/>
            <person name="Otillar R."/>
            <person name="Spatafora J.W."/>
            <person name="Yadav J.S."/>
            <person name="Aerts A."/>
            <person name="Benoit I."/>
            <person name="Boyd A."/>
            <person name="Carlson A."/>
            <person name="Copeland A."/>
            <person name="Coutinho P.M."/>
            <person name="de Vries R.P."/>
            <person name="Ferreira P."/>
            <person name="Findley K."/>
            <person name="Foster B."/>
            <person name="Gaskell J."/>
            <person name="Glotzer D."/>
            <person name="Gorecki P."/>
            <person name="Heitman J."/>
            <person name="Hesse C."/>
            <person name="Hori C."/>
            <person name="Igarashi K."/>
            <person name="Jurgens J.A."/>
            <person name="Kallen N."/>
            <person name="Kersten P."/>
            <person name="Kohler A."/>
            <person name="Kuees U."/>
            <person name="Kumar T.K.A."/>
            <person name="Kuo A."/>
            <person name="LaButti K."/>
            <person name="Larrondo L.F."/>
            <person name="Lindquist E."/>
            <person name="Ling A."/>
            <person name="Lombard V."/>
            <person name="Lucas S."/>
            <person name="Lundell T."/>
            <person name="Martin R."/>
            <person name="McLaughlin D.J."/>
            <person name="Morgenstern I."/>
            <person name="Morin E."/>
            <person name="Murat C."/>
            <person name="Nagy L.G."/>
            <person name="Nolan M."/>
            <person name="Ohm R.A."/>
            <person name="Patyshakuliyeva A."/>
            <person name="Rokas A."/>
            <person name="Ruiz-Duenas F.J."/>
            <person name="Sabat G."/>
            <person name="Salamov A."/>
            <person name="Samejima M."/>
            <person name="Schmutz J."/>
            <person name="Slot J.C."/>
            <person name="St John F."/>
            <person name="Stenlid J."/>
            <person name="Sun H."/>
            <person name="Sun S."/>
            <person name="Syed K."/>
            <person name="Tsang A."/>
            <person name="Wiebenga A."/>
            <person name="Young D."/>
            <person name="Pisabarro A."/>
            <person name="Eastwood D.C."/>
            <person name="Martin F."/>
            <person name="Cullen D."/>
            <person name="Grigoriev I.V."/>
            <person name="Hibbett D.S."/>
        </authorList>
    </citation>
    <scope>NUCLEOTIDE SEQUENCE [LARGE SCALE GENOMIC DNA]</scope>
    <source>
        <strain evidence="2 3">ATCC 11539</strain>
    </source>
</reference>
<proteinExistence type="predicted"/>
<dbReference type="RefSeq" id="XP_007870240.1">
    <property type="nucleotide sequence ID" value="XM_007872049.1"/>
</dbReference>
<feature type="region of interest" description="Disordered" evidence="1">
    <location>
        <begin position="99"/>
        <end position="125"/>
    </location>
</feature>
<dbReference type="EMBL" id="KB469311">
    <property type="protein sequence ID" value="EPQ51240.1"/>
    <property type="molecule type" value="Genomic_DNA"/>
</dbReference>